<evidence type="ECO:0000313" key="3">
    <source>
        <dbReference type="Proteomes" id="UP000253472"/>
    </source>
</evidence>
<reference evidence="2 3" key="1">
    <citation type="submission" date="2018-06" db="EMBL/GenBank/DDBJ databases">
        <title>Whole genome sequencing of Candida tropicalis (genome annotated by CSBL at Korea University).</title>
        <authorList>
            <person name="Ahn J."/>
        </authorList>
    </citation>
    <scope>NUCLEOTIDE SEQUENCE [LARGE SCALE GENOMIC DNA]</scope>
    <source>
        <strain evidence="2 3">ATCC 20962</strain>
    </source>
</reference>
<dbReference type="AlphaFoldDB" id="A0A367YMS9"/>
<protein>
    <submittedName>
        <fullName evidence="2">Uncharacterized protein</fullName>
    </submittedName>
</protein>
<feature type="compositionally biased region" description="Basic residues" evidence="1">
    <location>
        <begin position="23"/>
        <end position="35"/>
    </location>
</feature>
<keyword evidence="3" id="KW-1185">Reference proteome</keyword>
<name>A0A367YMS9_9ASCO</name>
<dbReference type="SUPFAM" id="SSF47938">
    <property type="entry name" value="Functional domain of the splicing factor Prp18"/>
    <property type="match status" value="1"/>
</dbReference>
<dbReference type="Proteomes" id="UP000253472">
    <property type="component" value="Unassembled WGS sequence"/>
</dbReference>
<evidence type="ECO:0000313" key="2">
    <source>
        <dbReference type="EMBL" id="RCK67195.1"/>
    </source>
</evidence>
<feature type="compositionally biased region" description="Basic and acidic residues" evidence="1">
    <location>
        <begin position="187"/>
        <end position="196"/>
    </location>
</feature>
<gene>
    <name evidence="2" type="ORF">Cantr_03485</name>
</gene>
<accession>A0A367YMS9</accession>
<dbReference type="STRING" id="5486.A0A367YMS9"/>
<feature type="compositionally biased region" description="Basic and acidic residues" evidence="1">
    <location>
        <begin position="49"/>
        <end position="58"/>
    </location>
</feature>
<organism evidence="2 3">
    <name type="scientific">Candida viswanathii</name>
    <dbReference type="NCBI Taxonomy" id="5486"/>
    <lineage>
        <taxon>Eukaryota</taxon>
        <taxon>Fungi</taxon>
        <taxon>Dikarya</taxon>
        <taxon>Ascomycota</taxon>
        <taxon>Saccharomycotina</taxon>
        <taxon>Pichiomycetes</taxon>
        <taxon>Debaryomycetaceae</taxon>
        <taxon>Candida/Lodderomyces clade</taxon>
        <taxon>Candida</taxon>
    </lineage>
</organism>
<feature type="region of interest" description="Disordered" evidence="1">
    <location>
        <begin position="23"/>
        <end position="67"/>
    </location>
</feature>
<dbReference type="OrthoDB" id="10261918at2759"/>
<dbReference type="EMBL" id="QLNQ01000001">
    <property type="protein sequence ID" value="RCK67195.1"/>
    <property type="molecule type" value="Genomic_DNA"/>
</dbReference>
<evidence type="ECO:0000256" key="1">
    <source>
        <dbReference type="SAM" id="MobiDB-lite"/>
    </source>
</evidence>
<sequence>MQNAGFINRHGFLKLTFKEINQKRKKATTKKKRKLVQAPAEPASSPKQETPHPIEREPQSTPSENDELTEEQLDFKLSELGHYDSALSKSDKARTLQFLLQQQVKNTKYKTWLEQEAPLYRDPAKQSMTVELITDIEHTSDEVCLILRVYIKELIKHGRSRTMKTGSWCLKPKRTRETTIQAPEPQAKPEHVDFPSDNHIPPPAKRVQQANESYMKLSIGNVCWPSVLSTWASTLGVHR</sequence>
<dbReference type="Gene3D" id="1.20.940.10">
    <property type="entry name" value="Functional domain of the splicing factor Prp18"/>
    <property type="match status" value="1"/>
</dbReference>
<feature type="region of interest" description="Disordered" evidence="1">
    <location>
        <begin position="176"/>
        <end position="197"/>
    </location>
</feature>
<comment type="caution">
    <text evidence="2">The sequence shown here is derived from an EMBL/GenBank/DDBJ whole genome shotgun (WGS) entry which is preliminary data.</text>
</comment>
<proteinExistence type="predicted"/>